<dbReference type="InterPro" id="IPR039420">
    <property type="entry name" value="WalR-like"/>
</dbReference>
<dbReference type="Gene3D" id="1.10.10.10">
    <property type="entry name" value="Winged helix-like DNA-binding domain superfamily/Winged helix DNA-binding domain"/>
    <property type="match status" value="1"/>
</dbReference>
<keyword evidence="1 6" id="KW-0597">Phosphoprotein</keyword>
<dbReference type="Proteomes" id="UP000233248">
    <property type="component" value="Unassembled WGS sequence"/>
</dbReference>
<keyword evidence="5" id="KW-0804">Transcription</keyword>
<sequence length="224" mass="26067">MIKTDNIKVLYVEDDDLARLNGVEFLENYFDTIYEAKDGLEALSLYKKYSPDIIISDIQMPKLNGLEFISRIRKEDKKTQAIITTAYSTKEYLLKAVELHLVKYLIKPIKYDELLQALQECVNSLKNSNSNVVQICKDMSFDTYNKTLTKDKELVKLRAKEILLLELLIKNQNRYVTYQEIENYVWVDDVMSKDALKTLVRRLKGYFTCNCISNLSGVGYKIDV</sequence>
<evidence type="ECO:0000256" key="6">
    <source>
        <dbReference type="PROSITE-ProRule" id="PRU00169"/>
    </source>
</evidence>
<dbReference type="EMBL" id="NXIF01000041">
    <property type="protein sequence ID" value="PKI80171.1"/>
    <property type="molecule type" value="Genomic_DNA"/>
</dbReference>
<dbReference type="PANTHER" id="PTHR48111:SF1">
    <property type="entry name" value="TWO-COMPONENT RESPONSE REGULATOR ORR33"/>
    <property type="match status" value="1"/>
</dbReference>
<dbReference type="InterPro" id="IPR001789">
    <property type="entry name" value="Sig_transdc_resp-reg_receiver"/>
</dbReference>
<dbReference type="OrthoDB" id="9808843at2"/>
<evidence type="ECO:0000256" key="3">
    <source>
        <dbReference type="ARBA" id="ARBA00023015"/>
    </source>
</evidence>
<accession>A0A2N1J0V5</accession>
<protein>
    <submittedName>
        <fullName evidence="10">DNA-binding response regulator</fullName>
    </submittedName>
</protein>
<dbReference type="Pfam" id="PF00072">
    <property type="entry name" value="Response_reg"/>
    <property type="match status" value="1"/>
</dbReference>
<evidence type="ECO:0000256" key="7">
    <source>
        <dbReference type="PROSITE-ProRule" id="PRU01091"/>
    </source>
</evidence>
<dbReference type="PROSITE" id="PS50110">
    <property type="entry name" value="RESPONSE_REGULATORY"/>
    <property type="match status" value="1"/>
</dbReference>
<feature type="domain" description="OmpR/PhoB-type" evidence="9">
    <location>
        <begin position="130"/>
        <end position="224"/>
    </location>
</feature>
<evidence type="ECO:0000313" key="10">
    <source>
        <dbReference type="EMBL" id="PKI80171.1"/>
    </source>
</evidence>
<feature type="domain" description="Response regulatory" evidence="8">
    <location>
        <begin position="8"/>
        <end position="122"/>
    </location>
</feature>
<dbReference type="GO" id="GO:0000976">
    <property type="term" value="F:transcription cis-regulatory region binding"/>
    <property type="evidence" value="ECO:0007669"/>
    <property type="project" value="TreeGrafter"/>
</dbReference>
<dbReference type="SMART" id="SM00448">
    <property type="entry name" value="REC"/>
    <property type="match status" value="1"/>
</dbReference>
<evidence type="ECO:0000259" key="9">
    <source>
        <dbReference type="PROSITE" id="PS51755"/>
    </source>
</evidence>
<dbReference type="KEGG" id="ahs:AHALO_0033"/>
<dbReference type="PANTHER" id="PTHR48111">
    <property type="entry name" value="REGULATOR OF RPOS"/>
    <property type="match status" value="1"/>
</dbReference>
<dbReference type="AlphaFoldDB" id="A0A2N1J0V5"/>
<dbReference type="SUPFAM" id="SSF52172">
    <property type="entry name" value="CheY-like"/>
    <property type="match status" value="1"/>
</dbReference>
<keyword evidence="2" id="KW-0902">Two-component regulatory system</keyword>
<dbReference type="Gene3D" id="3.40.50.2300">
    <property type="match status" value="1"/>
</dbReference>
<dbReference type="SMART" id="SM00862">
    <property type="entry name" value="Trans_reg_C"/>
    <property type="match status" value="1"/>
</dbReference>
<dbReference type="GO" id="GO:0000156">
    <property type="term" value="F:phosphorelay response regulator activity"/>
    <property type="evidence" value="ECO:0007669"/>
    <property type="project" value="TreeGrafter"/>
</dbReference>
<dbReference type="InterPro" id="IPR001867">
    <property type="entry name" value="OmpR/PhoB-type_DNA-bd"/>
</dbReference>
<comment type="caution">
    <text evidence="10">The sequence shown here is derived from an EMBL/GenBank/DDBJ whole genome shotgun (WGS) entry which is preliminary data.</text>
</comment>
<keyword evidence="11" id="KW-1185">Reference proteome</keyword>
<evidence type="ECO:0000256" key="4">
    <source>
        <dbReference type="ARBA" id="ARBA00023125"/>
    </source>
</evidence>
<dbReference type="GO" id="GO:0006355">
    <property type="term" value="P:regulation of DNA-templated transcription"/>
    <property type="evidence" value="ECO:0007669"/>
    <property type="project" value="InterPro"/>
</dbReference>
<keyword evidence="3" id="KW-0805">Transcription regulation</keyword>
<dbReference type="GO" id="GO:0005829">
    <property type="term" value="C:cytosol"/>
    <property type="evidence" value="ECO:0007669"/>
    <property type="project" value="TreeGrafter"/>
</dbReference>
<proteinExistence type="predicted"/>
<dbReference type="InterPro" id="IPR011006">
    <property type="entry name" value="CheY-like_superfamily"/>
</dbReference>
<gene>
    <name evidence="10" type="ORF">CP960_11155</name>
</gene>
<organism evidence="10 11">
    <name type="scientific">Malaciobacter halophilus</name>
    <dbReference type="NCBI Taxonomy" id="197482"/>
    <lineage>
        <taxon>Bacteria</taxon>
        <taxon>Pseudomonadati</taxon>
        <taxon>Campylobacterota</taxon>
        <taxon>Epsilonproteobacteria</taxon>
        <taxon>Campylobacterales</taxon>
        <taxon>Arcobacteraceae</taxon>
        <taxon>Malaciobacter</taxon>
    </lineage>
</organism>
<feature type="DNA-binding region" description="OmpR/PhoB-type" evidence="7">
    <location>
        <begin position="130"/>
        <end position="224"/>
    </location>
</feature>
<feature type="modified residue" description="4-aspartylphosphate" evidence="6">
    <location>
        <position position="57"/>
    </location>
</feature>
<dbReference type="Pfam" id="PF00486">
    <property type="entry name" value="Trans_reg_C"/>
    <property type="match status" value="1"/>
</dbReference>
<dbReference type="InterPro" id="IPR036388">
    <property type="entry name" value="WH-like_DNA-bd_sf"/>
</dbReference>
<evidence type="ECO:0000256" key="5">
    <source>
        <dbReference type="ARBA" id="ARBA00023163"/>
    </source>
</evidence>
<keyword evidence="4 7" id="KW-0238">DNA-binding</keyword>
<evidence type="ECO:0000313" key="11">
    <source>
        <dbReference type="Proteomes" id="UP000233248"/>
    </source>
</evidence>
<evidence type="ECO:0000259" key="8">
    <source>
        <dbReference type="PROSITE" id="PS50110"/>
    </source>
</evidence>
<evidence type="ECO:0000256" key="2">
    <source>
        <dbReference type="ARBA" id="ARBA00023012"/>
    </source>
</evidence>
<dbReference type="RefSeq" id="WP_101185575.1">
    <property type="nucleotide sequence ID" value="NZ_CP031218.1"/>
</dbReference>
<dbReference type="PROSITE" id="PS51755">
    <property type="entry name" value="OMPR_PHOB"/>
    <property type="match status" value="1"/>
</dbReference>
<evidence type="ECO:0000256" key="1">
    <source>
        <dbReference type="ARBA" id="ARBA00022553"/>
    </source>
</evidence>
<dbReference type="CDD" id="cd17536">
    <property type="entry name" value="REC_YesN-like"/>
    <property type="match status" value="1"/>
</dbReference>
<reference evidence="10 11" key="1">
    <citation type="submission" date="2017-09" db="EMBL/GenBank/DDBJ databases">
        <title>Genomics of the genus Arcobacter.</title>
        <authorList>
            <person name="Perez-Cataluna A."/>
            <person name="Figueras M.J."/>
            <person name="Salas-Masso N."/>
        </authorList>
    </citation>
    <scope>NUCLEOTIDE SEQUENCE [LARGE SCALE GENOMIC DNA]</scope>
    <source>
        <strain evidence="10 11">DSM 18005</strain>
    </source>
</reference>
<name>A0A2N1J0V5_9BACT</name>
<dbReference type="GO" id="GO:0032993">
    <property type="term" value="C:protein-DNA complex"/>
    <property type="evidence" value="ECO:0007669"/>
    <property type="project" value="TreeGrafter"/>
</dbReference>